<evidence type="ECO:0008006" key="3">
    <source>
        <dbReference type="Google" id="ProtNLM"/>
    </source>
</evidence>
<organism evidence="1 2">
    <name type="scientific">Microthyrium microscopicum</name>
    <dbReference type="NCBI Taxonomy" id="703497"/>
    <lineage>
        <taxon>Eukaryota</taxon>
        <taxon>Fungi</taxon>
        <taxon>Dikarya</taxon>
        <taxon>Ascomycota</taxon>
        <taxon>Pezizomycotina</taxon>
        <taxon>Dothideomycetes</taxon>
        <taxon>Dothideomycetes incertae sedis</taxon>
        <taxon>Microthyriales</taxon>
        <taxon>Microthyriaceae</taxon>
        <taxon>Microthyrium</taxon>
    </lineage>
</organism>
<sequence length="268" mass="29476">MNFQGFTSTLLRSAGRPPLIVRISTLPGLLQASLDAGVRAFCTDMEALREPSGKAACEALKTGNNMHFLQTDVAIPVHESSLKARLSHGSVSIDCLNLRANSSHTPSDQIVTAWRTIESHTSNGLPLLGLADVDIASLRLIYSTAMTKPSTVMNRPFTQNQGDREVRAFCQEHSIVYQADLTMMDSLEVSEDHPASQLRSLTGLETTAQAVQALMVGLGAGLVLDVPNEHEVQKTVRSLQQVRNWTYVYAARFRELLAEFQRDLENLK</sequence>
<evidence type="ECO:0000313" key="2">
    <source>
        <dbReference type="Proteomes" id="UP000799302"/>
    </source>
</evidence>
<dbReference type="EMBL" id="MU004238">
    <property type="protein sequence ID" value="KAF2666904.1"/>
    <property type="molecule type" value="Genomic_DNA"/>
</dbReference>
<dbReference type="Proteomes" id="UP000799302">
    <property type="component" value="Unassembled WGS sequence"/>
</dbReference>
<dbReference type="AlphaFoldDB" id="A0A6A6U7G6"/>
<gene>
    <name evidence="1" type="ORF">BT63DRAFT_427314</name>
</gene>
<proteinExistence type="predicted"/>
<name>A0A6A6U7G6_9PEZI</name>
<keyword evidence="2" id="KW-1185">Reference proteome</keyword>
<protein>
    <recommendedName>
        <fullName evidence="3">HpcH/HpaI aldolase/citrate lyase domain-containing protein</fullName>
    </recommendedName>
</protein>
<accession>A0A6A6U7G6</accession>
<evidence type="ECO:0000313" key="1">
    <source>
        <dbReference type="EMBL" id="KAF2666904.1"/>
    </source>
</evidence>
<dbReference type="OrthoDB" id="5357513at2759"/>
<reference evidence="1" key="1">
    <citation type="journal article" date="2020" name="Stud. Mycol.">
        <title>101 Dothideomycetes genomes: a test case for predicting lifestyles and emergence of pathogens.</title>
        <authorList>
            <person name="Haridas S."/>
            <person name="Albert R."/>
            <person name="Binder M."/>
            <person name="Bloem J."/>
            <person name="Labutti K."/>
            <person name="Salamov A."/>
            <person name="Andreopoulos B."/>
            <person name="Baker S."/>
            <person name="Barry K."/>
            <person name="Bills G."/>
            <person name="Bluhm B."/>
            <person name="Cannon C."/>
            <person name="Castanera R."/>
            <person name="Culley D."/>
            <person name="Daum C."/>
            <person name="Ezra D."/>
            <person name="Gonzalez J."/>
            <person name="Henrissat B."/>
            <person name="Kuo A."/>
            <person name="Liang C."/>
            <person name="Lipzen A."/>
            <person name="Lutzoni F."/>
            <person name="Magnuson J."/>
            <person name="Mondo S."/>
            <person name="Nolan M."/>
            <person name="Ohm R."/>
            <person name="Pangilinan J."/>
            <person name="Park H.-J."/>
            <person name="Ramirez L."/>
            <person name="Alfaro M."/>
            <person name="Sun H."/>
            <person name="Tritt A."/>
            <person name="Yoshinaga Y."/>
            <person name="Zwiers L.-H."/>
            <person name="Turgeon B."/>
            <person name="Goodwin S."/>
            <person name="Spatafora J."/>
            <person name="Crous P."/>
            <person name="Grigoriev I."/>
        </authorList>
    </citation>
    <scope>NUCLEOTIDE SEQUENCE</scope>
    <source>
        <strain evidence="1">CBS 115976</strain>
    </source>
</reference>